<dbReference type="RefSeq" id="WP_190463800.1">
    <property type="nucleotide sequence ID" value="NZ_JACJPW010000015.1"/>
</dbReference>
<name>A0A926VBY1_9CYAN</name>
<organism evidence="1 2">
    <name type="scientific">Aerosakkonema funiforme FACHB-1375</name>
    <dbReference type="NCBI Taxonomy" id="2949571"/>
    <lineage>
        <taxon>Bacteria</taxon>
        <taxon>Bacillati</taxon>
        <taxon>Cyanobacteriota</taxon>
        <taxon>Cyanophyceae</taxon>
        <taxon>Oscillatoriophycideae</taxon>
        <taxon>Aerosakkonematales</taxon>
        <taxon>Aerosakkonemataceae</taxon>
        <taxon>Aerosakkonema</taxon>
    </lineage>
</organism>
<evidence type="ECO:0000313" key="2">
    <source>
        <dbReference type="Proteomes" id="UP000641646"/>
    </source>
</evidence>
<dbReference type="AlphaFoldDB" id="A0A926VBY1"/>
<comment type="caution">
    <text evidence="1">The sequence shown here is derived from an EMBL/GenBank/DDBJ whole genome shotgun (WGS) entry which is preliminary data.</text>
</comment>
<accession>A0A926VBY1</accession>
<sequence length="101" mass="11585">MSHISYFLPPYPTSPKAKLLSAIEYLESEECGGEILLLLAAIAESTVWSQECYERFIDVGMKAALELYDISTMNTPYEQTEKDPSNPRNWQAYKLWNQQST</sequence>
<gene>
    <name evidence="1" type="ORF">H6G03_07970</name>
</gene>
<keyword evidence="2" id="KW-1185">Reference proteome</keyword>
<dbReference type="EMBL" id="JACJPW010000015">
    <property type="protein sequence ID" value="MBD2181036.1"/>
    <property type="molecule type" value="Genomic_DNA"/>
</dbReference>
<reference evidence="1" key="2">
    <citation type="submission" date="2020-08" db="EMBL/GenBank/DDBJ databases">
        <authorList>
            <person name="Chen M."/>
            <person name="Teng W."/>
            <person name="Zhao L."/>
            <person name="Hu C."/>
            <person name="Zhou Y."/>
            <person name="Han B."/>
            <person name="Song L."/>
            <person name="Shu W."/>
        </authorList>
    </citation>
    <scope>NUCLEOTIDE SEQUENCE</scope>
    <source>
        <strain evidence="1">FACHB-1375</strain>
    </source>
</reference>
<dbReference type="Proteomes" id="UP000641646">
    <property type="component" value="Unassembled WGS sequence"/>
</dbReference>
<evidence type="ECO:0000313" key="1">
    <source>
        <dbReference type="EMBL" id="MBD2181036.1"/>
    </source>
</evidence>
<protein>
    <submittedName>
        <fullName evidence="1">Uncharacterized protein</fullName>
    </submittedName>
</protein>
<reference evidence="1" key="1">
    <citation type="journal article" date="2015" name="ISME J.">
        <title>Draft Genome Sequence of Streptomyces incarnatus NRRL8089, which Produces the Nucleoside Antibiotic Sinefungin.</title>
        <authorList>
            <person name="Oshima K."/>
            <person name="Hattori M."/>
            <person name="Shimizu H."/>
            <person name="Fukuda K."/>
            <person name="Nemoto M."/>
            <person name="Inagaki K."/>
            <person name="Tamura T."/>
        </authorList>
    </citation>
    <scope>NUCLEOTIDE SEQUENCE</scope>
    <source>
        <strain evidence="1">FACHB-1375</strain>
    </source>
</reference>
<proteinExistence type="predicted"/>